<feature type="non-terminal residue" evidence="1">
    <location>
        <position position="95"/>
    </location>
</feature>
<protein>
    <submittedName>
        <fullName evidence="1">Uncharacterized protein</fullName>
    </submittedName>
</protein>
<dbReference type="EMBL" id="MU006740">
    <property type="protein sequence ID" value="KAF2622932.1"/>
    <property type="molecule type" value="Genomic_DNA"/>
</dbReference>
<evidence type="ECO:0000313" key="1">
    <source>
        <dbReference type="EMBL" id="KAF2622932.1"/>
    </source>
</evidence>
<dbReference type="Proteomes" id="UP000799754">
    <property type="component" value="Unassembled WGS sequence"/>
</dbReference>
<feature type="non-terminal residue" evidence="1">
    <location>
        <position position="1"/>
    </location>
</feature>
<sequence length="95" mass="10590">RYLTAAEQLGWSILCLMPHDQVTSTWVEQTLRVPEWELWLKAVEKVNPIAVAVSHELDTWLGPAALAGGPITQQELLIIEARSMQAVLSSVEIQN</sequence>
<organism evidence="1 2">
    <name type="scientific">Macroventuria anomochaeta</name>
    <dbReference type="NCBI Taxonomy" id="301207"/>
    <lineage>
        <taxon>Eukaryota</taxon>
        <taxon>Fungi</taxon>
        <taxon>Dikarya</taxon>
        <taxon>Ascomycota</taxon>
        <taxon>Pezizomycotina</taxon>
        <taxon>Dothideomycetes</taxon>
        <taxon>Pleosporomycetidae</taxon>
        <taxon>Pleosporales</taxon>
        <taxon>Pleosporineae</taxon>
        <taxon>Didymellaceae</taxon>
        <taxon>Macroventuria</taxon>
    </lineage>
</organism>
<comment type="caution">
    <text evidence="1">The sequence shown here is derived from an EMBL/GenBank/DDBJ whole genome shotgun (WGS) entry which is preliminary data.</text>
</comment>
<keyword evidence="2" id="KW-1185">Reference proteome</keyword>
<name>A0ACB6RNP4_9PLEO</name>
<proteinExistence type="predicted"/>
<accession>A0ACB6RNP4</accession>
<reference evidence="1" key="1">
    <citation type="journal article" date="2020" name="Stud. Mycol.">
        <title>101 Dothideomycetes genomes: a test case for predicting lifestyles and emergence of pathogens.</title>
        <authorList>
            <person name="Haridas S."/>
            <person name="Albert R."/>
            <person name="Binder M."/>
            <person name="Bloem J."/>
            <person name="Labutti K."/>
            <person name="Salamov A."/>
            <person name="Andreopoulos B."/>
            <person name="Baker S."/>
            <person name="Barry K."/>
            <person name="Bills G."/>
            <person name="Bluhm B."/>
            <person name="Cannon C."/>
            <person name="Castanera R."/>
            <person name="Culley D."/>
            <person name="Daum C."/>
            <person name="Ezra D."/>
            <person name="Gonzalez J."/>
            <person name="Henrissat B."/>
            <person name="Kuo A."/>
            <person name="Liang C."/>
            <person name="Lipzen A."/>
            <person name="Lutzoni F."/>
            <person name="Magnuson J."/>
            <person name="Mondo S."/>
            <person name="Nolan M."/>
            <person name="Ohm R."/>
            <person name="Pangilinan J."/>
            <person name="Park H.-J."/>
            <person name="Ramirez L."/>
            <person name="Alfaro M."/>
            <person name="Sun H."/>
            <person name="Tritt A."/>
            <person name="Yoshinaga Y."/>
            <person name="Zwiers L.-H."/>
            <person name="Turgeon B."/>
            <person name="Goodwin S."/>
            <person name="Spatafora J."/>
            <person name="Crous P."/>
            <person name="Grigoriev I."/>
        </authorList>
    </citation>
    <scope>NUCLEOTIDE SEQUENCE</scope>
    <source>
        <strain evidence="1">CBS 525.71</strain>
    </source>
</reference>
<gene>
    <name evidence="1" type="ORF">BU25DRAFT_314880</name>
</gene>
<evidence type="ECO:0000313" key="2">
    <source>
        <dbReference type="Proteomes" id="UP000799754"/>
    </source>
</evidence>